<feature type="domain" description="Multidrug resistance protein MdtA-like barrel-sandwich hybrid" evidence="12">
    <location>
        <begin position="124"/>
        <end position="325"/>
    </location>
</feature>
<keyword evidence="7 9" id="KW-1133">Transmembrane helix</keyword>
<evidence type="ECO:0000313" key="15">
    <source>
        <dbReference type="Proteomes" id="UP000028630"/>
    </source>
</evidence>
<evidence type="ECO:0000256" key="2">
    <source>
        <dbReference type="ARBA" id="ARBA00009477"/>
    </source>
</evidence>
<evidence type="ECO:0000256" key="11">
    <source>
        <dbReference type="SAM" id="MobiDB-lite"/>
    </source>
</evidence>
<protein>
    <recommendedName>
        <fullName evidence="9">Membrane fusion protein (MFP) family protein</fullName>
    </recommendedName>
</protein>
<gene>
    <name evidence="14" type="ORF">GTGU_03265</name>
</gene>
<dbReference type="PANTHER" id="PTHR30386:SF26">
    <property type="entry name" value="TRANSPORT PROTEIN COMB"/>
    <property type="match status" value="1"/>
</dbReference>
<dbReference type="GO" id="GO:0009306">
    <property type="term" value="P:protein secretion"/>
    <property type="evidence" value="ECO:0007669"/>
    <property type="project" value="InterPro"/>
</dbReference>
<evidence type="ECO:0000256" key="10">
    <source>
        <dbReference type="SAM" id="Coils"/>
    </source>
</evidence>
<evidence type="ECO:0000313" key="14">
    <source>
        <dbReference type="EMBL" id="KFC04158.1"/>
    </source>
</evidence>
<evidence type="ECO:0000256" key="3">
    <source>
        <dbReference type="ARBA" id="ARBA00022448"/>
    </source>
</evidence>
<feature type="region of interest" description="Disordered" evidence="11">
    <location>
        <begin position="1"/>
        <end position="54"/>
    </location>
</feature>
<dbReference type="PANTHER" id="PTHR30386">
    <property type="entry name" value="MEMBRANE FUSION SUBUNIT OF EMRAB-TOLC MULTIDRUG EFFLUX PUMP"/>
    <property type="match status" value="1"/>
</dbReference>
<dbReference type="InterPro" id="IPR058625">
    <property type="entry name" value="MdtA-like_BSH"/>
</dbReference>
<evidence type="ECO:0000256" key="9">
    <source>
        <dbReference type="RuleBase" id="RU365093"/>
    </source>
</evidence>
<name>A0A085A1R3_9ENTR</name>
<feature type="domain" description="AprE-like beta-barrel" evidence="13">
    <location>
        <begin position="335"/>
        <end position="431"/>
    </location>
</feature>
<feature type="transmembrane region" description="Helical" evidence="9">
    <location>
        <begin position="79"/>
        <end position="97"/>
    </location>
</feature>
<dbReference type="InterPro" id="IPR058982">
    <property type="entry name" value="Beta-barrel_AprE"/>
</dbReference>
<keyword evidence="10" id="KW-0175">Coiled coil</keyword>
<keyword evidence="5 9" id="KW-0997">Cell inner membrane</keyword>
<dbReference type="InterPro" id="IPR050739">
    <property type="entry name" value="MFP"/>
</dbReference>
<organism evidence="14 15">
    <name type="scientific">Trabulsiella guamensis ATCC 49490</name>
    <dbReference type="NCBI Taxonomy" id="1005994"/>
    <lineage>
        <taxon>Bacteria</taxon>
        <taxon>Pseudomonadati</taxon>
        <taxon>Pseudomonadota</taxon>
        <taxon>Gammaproteobacteria</taxon>
        <taxon>Enterobacterales</taxon>
        <taxon>Enterobacteriaceae</taxon>
        <taxon>Trabulsiella</taxon>
    </lineage>
</organism>
<feature type="compositionally biased region" description="Low complexity" evidence="11">
    <location>
        <begin position="32"/>
        <end position="49"/>
    </location>
</feature>
<accession>A0A085A1R3</accession>
<dbReference type="AlphaFoldDB" id="A0A085A1R3"/>
<dbReference type="Gene3D" id="2.40.50.100">
    <property type="match status" value="1"/>
</dbReference>
<evidence type="ECO:0000256" key="4">
    <source>
        <dbReference type="ARBA" id="ARBA00022475"/>
    </source>
</evidence>
<dbReference type="Pfam" id="PF26002">
    <property type="entry name" value="Beta-barrel_AprE"/>
    <property type="match status" value="1"/>
</dbReference>
<dbReference type="PROSITE" id="PS00543">
    <property type="entry name" value="HLYD_FAMILY"/>
    <property type="match status" value="1"/>
</dbReference>
<evidence type="ECO:0000256" key="1">
    <source>
        <dbReference type="ARBA" id="ARBA00004377"/>
    </source>
</evidence>
<comment type="similarity">
    <text evidence="2 9">Belongs to the membrane fusion protein (MFP) (TC 8.A.1) family.</text>
</comment>
<evidence type="ECO:0000256" key="5">
    <source>
        <dbReference type="ARBA" id="ARBA00022519"/>
    </source>
</evidence>
<dbReference type="Gene3D" id="2.40.30.170">
    <property type="match status" value="1"/>
</dbReference>
<dbReference type="PRINTS" id="PR01490">
    <property type="entry name" value="RTXTOXIND"/>
</dbReference>
<sequence length="453" mass="49895">MMSNEDVNDSASDKTVKLVTNDSSPALRKVGAPSPAAKKAKPQQEPQKQVTGKVKSEDLKFMHDLQGALISQKTPFSMIMLYLIAFIVVAAGIWAHYARVEEITRGDGKVIPASREQVIQSLEGGILEQLNVHEGDVVEKGQILLKIDPTRAGASYGESLSKVQGLKGSIARLRAEAYGTPLEFPSDIANIASIVRDETQAYNARIKTLNESVDALRRSLALAQNEVSLSEPLANKGLMSDVEILRLKRQANEFRLQIAERTNRFRADANSELNRLESELAQAEEILRGRQDVMDRTTVVAPVHGTVNNIRVTTRGGVIQQGAEIMTIIPLEDNLLVEAKIKPSDVAFIHPGLPATVKITAYDYAIYGGLSGVVEHLSSDTLIDEEKARMGRGDSTYYRVYVRTDQAALHVKDKVFPIMPGMIANVEIRTGEKTILSYILKPVLKAREAFRER</sequence>
<comment type="caution">
    <text evidence="14">The sequence shown here is derived from an EMBL/GenBank/DDBJ whole genome shotgun (WGS) entry which is preliminary data.</text>
</comment>
<dbReference type="GO" id="GO:0005886">
    <property type="term" value="C:plasma membrane"/>
    <property type="evidence" value="ECO:0007669"/>
    <property type="project" value="UniProtKB-SubCell"/>
</dbReference>
<dbReference type="Pfam" id="PF25917">
    <property type="entry name" value="BSH_RND"/>
    <property type="match status" value="1"/>
</dbReference>
<evidence type="ECO:0000259" key="13">
    <source>
        <dbReference type="Pfam" id="PF26002"/>
    </source>
</evidence>
<evidence type="ECO:0000256" key="6">
    <source>
        <dbReference type="ARBA" id="ARBA00022692"/>
    </source>
</evidence>
<dbReference type="InterPro" id="IPR010129">
    <property type="entry name" value="T1SS_HlyD"/>
</dbReference>
<dbReference type="OrthoDB" id="9775513at2"/>
<dbReference type="eggNOG" id="COG0845">
    <property type="taxonomic scope" value="Bacteria"/>
</dbReference>
<dbReference type="InterPro" id="IPR006144">
    <property type="entry name" value="Secretion_HlyD_CS"/>
</dbReference>
<feature type="coiled-coil region" evidence="10">
    <location>
        <begin position="259"/>
        <end position="293"/>
    </location>
</feature>
<evidence type="ECO:0000256" key="7">
    <source>
        <dbReference type="ARBA" id="ARBA00022989"/>
    </source>
</evidence>
<keyword evidence="15" id="KW-1185">Reference proteome</keyword>
<evidence type="ECO:0000256" key="8">
    <source>
        <dbReference type="ARBA" id="ARBA00023136"/>
    </source>
</evidence>
<keyword evidence="3 9" id="KW-0813">Transport</keyword>
<dbReference type="EMBL" id="JMTB01000096">
    <property type="protein sequence ID" value="KFC04158.1"/>
    <property type="molecule type" value="Genomic_DNA"/>
</dbReference>
<evidence type="ECO:0000259" key="12">
    <source>
        <dbReference type="Pfam" id="PF25917"/>
    </source>
</evidence>
<keyword evidence="4 9" id="KW-1003">Cell membrane</keyword>
<reference evidence="15" key="1">
    <citation type="submission" date="2014-05" db="EMBL/GenBank/DDBJ databases">
        <title>ATOL: Assembling a taxonomically balanced genome-scale reconstruction of the evolutionary history of the Enterobacteriaceae.</title>
        <authorList>
            <person name="Plunkett G. III"/>
            <person name="Neeno-Eckwall E.C."/>
            <person name="Glasner J.D."/>
            <person name="Perna N.T."/>
        </authorList>
    </citation>
    <scope>NUCLEOTIDE SEQUENCE [LARGE SCALE GENOMIC DNA]</scope>
    <source>
        <strain evidence="15">ATCC 49490</strain>
    </source>
</reference>
<keyword evidence="8 9" id="KW-0472">Membrane</keyword>
<proteinExistence type="inferred from homology"/>
<dbReference type="Proteomes" id="UP000028630">
    <property type="component" value="Unassembled WGS sequence"/>
</dbReference>
<comment type="subcellular location">
    <subcellularLocation>
        <location evidence="1 9">Cell inner membrane</location>
        <topology evidence="1 9">Single-pass membrane protein</topology>
    </subcellularLocation>
</comment>
<dbReference type="NCBIfam" id="TIGR01843">
    <property type="entry name" value="type_I_hlyD"/>
    <property type="match status" value="1"/>
</dbReference>
<keyword evidence="6 9" id="KW-0812">Transmembrane</keyword>